<sequence length="182" mass="19820">MSSNSTPLTAPTPKQDKELGNGGPQERDWRGIATALLVIMFICSLIALAVFIFTPMTAAIDHSRVPINLTALGKLRSPVTNVRFVGADAIIYENVNQGVLRLSLKKMETETLLDKASVHRTLYINTFATACTTGRARGVCCVRPRARARGLTHCPFSVISYVSYLSCTVHLVSYLCEKSTAS</sequence>
<proteinExistence type="predicted"/>
<protein>
    <submittedName>
        <fullName evidence="3">Uncharacterized protein</fullName>
    </submittedName>
</protein>
<evidence type="ECO:0000313" key="4">
    <source>
        <dbReference type="Proteomes" id="UP000024635"/>
    </source>
</evidence>
<comment type="caution">
    <text evidence="3">The sequence shown here is derived from an EMBL/GenBank/DDBJ whole genome shotgun (WGS) entry which is preliminary data.</text>
</comment>
<dbReference type="EMBL" id="JARK01001364">
    <property type="protein sequence ID" value="EYC18057.1"/>
    <property type="molecule type" value="Genomic_DNA"/>
</dbReference>
<evidence type="ECO:0000313" key="3">
    <source>
        <dbReference type="EMBL" id="EYC18057.1"/>
    </source>
</evidence>
<evidence type="ECO:0000256" key="2">
    <source>
        <dbReference type="SAM" id="Phobius"/>
    </source>
</evidence>
<keyword evidence="2" id="KW-1133">Transmembrane helix</keyword>
<dbReference type="Proteomes" id="UP000024635">
    <property type="component" value="Unassembled WGS sequence"/>
</dbReference>
<feature type="region of interest" description="Disordered" evidence="1">
    <location>
        <begin position="1"/>
        <end position="26"/>
    </location>
</feature>
<name>A0A016UTF2_9BILA</name>
<dbReference type="STRING" id="53326.A0A016UTF2"/>
<keyword evidence="2" id="KW-0472">Membrane</keyword>
<dbReference type="OrthoDB" id="16520at2759"/>
<feature type="transmembrane region" description="Helical" evidence="2">
    <location>
        <begin position="32"/>
        <end position="54"/>
    </location>
</feature>
<feature type="compositionally biased region" description="Basic and acidic residues" evidence="1">
    <location>
        <begin position="14"/>
        <end position="26"/>
    </location>
</feature>
<organism evidence="3 4">
    <name type="scientific">Ancylostoma ceylanicum</name>
    <dbReference type="NCBI Taxonomy" id="53326"/>
    <lineage>
        <taxon>Eukaryota</taxon>
        <taxon>Metazoa</taxon>
        <taxon>Ecdysozoa</taxon>
        <taxon>Nematoda</taxon>
        <taxon>Chromadorea</taxon>
        <taxon>Rhabditida</taxon>
        <taxon>Rhabditina</taxon>
        <taxon>Rhabditomorpha</taxon>
        <taxon>Strongyloidea</taxon>
        <taxon>Ancylostomatidae</taxon>
        <taxon>Ancylostomatinae</taxon>
        <taxon>Ancylostoma</taxon>
    </lineage>
</organism>
<reference evidence="4" key="1">
    <citation type="journal article" date="2015" name="Nat. Genet.">
        <title>The genome and transcriptome of the zoonotic hookworm Ancylostoma ceylanicum identify infection-specific gene families.</title>
        <authorList>
            <person name="Schwarz E.M."/>
            <person name="Hu Y."/>
            <person name="Antoshechkin I."/>
            <person name="Miller M.M."/>
            <person name="Sternberg P.W."/>
            <person name="Aroian R.V."/>
        </authorList>
    </citation>
    <scope>NUCLEOTIDE SEQUENCE</scope>
    <source>
        <strain evidence="4">HY135</strain>
    </source>
</reference>
<keyword evidence="2" id="KW-0812">Transmembrane</keyword>
<evidence type="ECO:0000256" key="1">
    <source>
        <dbReference type="SAM" id="MobiDB-lite"/>
    </source>
</evidence>
<keyword evidence="4" id="KW-1185">Reference proteome</keyword>
<accession>A0A016UTF2</accession>
<dbReference type="AlphaFoldDB" id="A0A016UTF2"/>
<gene>
    <name evidence="3" type="primary">Acey_s0028.g1660</name>
    <name evidence="3" type="ORF">Y032_0028g1660</name>
</gene>